<evidence type="ECO:0000256" key="4">
    <source>
        <dbReference type="ARBA" id="ARBA00022759"/>
    </source>
</evidence>
<dbReference type="NCBIfam" id="TIGR02116">
    <property type="entry name" value="toxin_Txe_YoeB"/>
    <property type="match status" value="1"/>
</dbReference>
<organism evidence="7 8">
    <name type="scientific">Spirosoma profusum</name>
    <dbReference type="NCBI Taxonomy" id="2771354"/>
    <lineage>
        <taxon>Bacteria</taxon>
        <taxon>Pseudomonadati</taxon>
        <taxon>Bacteroidota</taxon>
        <taxon>Cytophagia</taxon>
        <taxon>Cytophagales</taxon>
        <taxon>Cytophagaceae</taxon>
        <taxon>Spirosoma</taxon>
    </lineage>
</organism>
<comment type="caution">
    <text evidence="7">The sequence shown here is derived from an EMBL/GenBank/DDBJ whole genome shotgun (WGS) entry which is preliminary data.</text>
</comment>
<evidence type="ECO:0000256" key="6">
    <source>
        <dbReference type="ARBA" id="ARBA00030388"/>
    </source>
</evidence>
<evidence type="ECO:0000256" key="5">
    <source>
        <dbReference type="ARBA" id="ARBA00022801"/>
    </source>
</evidence>
<dbReference type="GO" id="GO:0004519">
    <property type="term" value="F:endonuclease activity"/>
    <property type="evidence" value="ECO:0007669"/>
    <property type="project" value="UniProtKB-KW"/>
</dbReference>
<dbReference type="GO" id="GO:0006401">
    <property type="term" value="P:RNA catabolic process"/>
    <property type="evidence" value="ECO:0007669"/>
    <property type="project" value="InterPro"/>
</dbReference>
<evidence type="ECO:0000256" key="3">
    <source>
        <dbReference type="ARBA" id="ARBA00022722"/>
    </source>
</evidence>
<name>A0A926Y2I4_9BACT</name>
<keyword evidence="3" id="KW-0540">Nuclease</keyword>
<dbReference type="Pfam" id="PF06769">
    <property type="entry name" value="YoeB_toxin"/>
    <property type="match status" value="1"/>
</dbReference>
<comment type="similarity">
    <text evidence="1">Belongs to the YoeB family.</text>
</comment>
<dbReference type="InterPro" id="IPR009614">
    <property type="entry name" value="YoeB_toxin"/>
</dbReference>
<accession>A0A926Y2I4</accession>
<proteinExistence type="inferred from homology"/>
<dbReference type="RefSeq" id="WP_190888942.1">
    <property type="nucleotide sequence ID" value="NZ_JACWZY010000019.1"/>
</dbReference>
<keyword evidence="2" id="KW-1277">Toxin-antitoxin system</keyword>
<evidence type="ECO:0000313" key="7">
    <source>
        <dbReference type="EMBL" id="MBD2703097.1"/>
    </source>
</evidence>
<dbReference type="PANTHER" id="PTHR38039:SF1">
    <property type="entry name" value="TOXIN YOEB"/>
    <property type="match status" value="1"/>
</dbReference>
<protein>
    <recommendedName>
        <fullName evidence="6">Putative mRNA interferase YoeB</fullName>
    </recommendedName>
</protein>
<keyword evidence="4" id="KW-0255">Endonuclease</keyword>
<dbReference type="EMBL" id="JACWZY010000019">
    <property type="protein sequence ID" value="MBD2703097.1"/>
    <property type="molecule type" value="Genomic_DNA"/>
</dbReference>
<keyword evidence="8" id="KW-1185">Reference proteome</keyword>
<evidence type="ECO:0000256" key="1">
    <source>
        <dbReference type="ARBA" id="ARBA00008172"/>
    </source>
</evidence>
<dbReference type="GO" id="GO:0016787">
    <property type="term" value="F:hydrolase activity"/>
    <property type="evidence" value="ECO:0007669"/>
    <property type="project" value="UniProtKB-KW"/>
</dbReference>
<evidence type="ECO:0000313" key="8">
    <source>
        <dbReference type="Proteomes" id="UP000598820"/>
    </source>
</evidence>
<keyword evidence="5" id="KW-0378">Hydrolase</keyword>
<dbReference type="InterPro" id="IPR035093">
    <property type="entry name" value="RelE/ParE_toxin_dom_sf"/>
</dbReference>
<evidence type="ECO:0000256" key="2">
    <source>
        <dbReference type="ARBA" id="ARBA00022649"/>
    </source>
</evidence>
<dbReference type="GO" id="GO:0045892">
    <property type="term" value="P:negative regulation of DNA-templated transcription"/>
    <property type="evidence" value="ECO:0007669"/>
    <property type="project" value="TreeGrafter"/>
</dbReference>
<dbReference type="PANTHER" id="PTHR38039">
    <property type="entry name" value="TOXIN YOEB"/>
    <property type="match status" value="1"/>
</dbReference>
<dbReference type="Proteomes" id="UP000598820">
    <property type="component" value="Unassembled WGS sequence"/>
</dbReference>
<gene>
    <name evidence="7" type="ORF">IC229_20790</name>
</gene>
<dbReference type="SUPFAM" id="SSF143011">
    <property type="entry name" value="RelE-like"/>
    <property type="match status" value="1"/>
</dbReference>
<dbReference type="Gene3D" id="3.30.2310.20">
    <property type="entry name" value="RelE-like"/>
    <property type="match status" value="1"/>
</dbReference>
<reference evidence="7" key="1">
    <citation type="submission" date="2020-09" db="EMBL/GenBank/DDBJ databases">
        <authorList>
            <person name="Kim M.K."/>
        </authorList>
    </citation>
    <scope>NUCLEOTIDE SEQUENCE</scope>
    <source>
        <strain evidence="7">BT702</strain>
    </source>
</reference>
<dbReference type="AlphaFoldDB" id="A0A926Y2I4"/>
<sequence length="90" mass="10326">MATRKITFSPQASKEYQEWLGTDSKIAKKVFELIVECTHSPFIGKGAPEALKHDFSGYWSRRINKKDRLVYRVTDAEVFVLSCLGHYGDK</sequence>